<evidence type="ECO:0000259" key="2">
    <source>
        <dbReference type="Pfam" id="PF07811"/>
    </source>
</evidence>
<evidence type="ECO:0000313" key="4">
    <source>
        <dbReference type="Proteomes" id="UP000321113"/>
    </source>
</evidence>
<evidence type="ECO:0000313" key="3">
    <source>
        <dbReference type="EMBL" id="GEM79604.1"/>
    </source>
</evidence>
<keyword evidence="1" id="KW-1133">Transmembrane helix</keyword>
<dbReference type="Pfam" id="PF07811">
    <property type="entry name" value="TadE"/>
    <property type="match status" value="1"/>
</dbReference>
<name>A0A511QQH1_9VIBR</name>
<evidence type="ECO:0000256" key="1">
    <source>
        <dbReference type="SAM" id="Phobius"/>
    </source>
</evidence>
<gene>
    <name evidence="3" type="ORF">VSU01S_18490</name>
</gene>
<dbReference type="InterPro" id="IPR012495">
    <property type="entry name" value="TadE-like_dom"/>
</dbReference>
<organism evidence="3 4">
    <name type="scientific">Vibrio superstes NBRC 103154</name>
    <dbReference type="NCBI Taxonomy" id="1219062"/>
    <lineage>
        <taxon>Bacteria</taxon>
        <taxon>Pseudomonadati</taxon>
        <taxon>Pseudomonadota</taxon>
        <taxon>Gammaproteobacteria</taxon>
        <taxon>Vibrionales</taxon>
        <taxon>Vibrionaceae</taxon>
        <taxon>Vibrio</taxon>
    </lineage>
</organism>
<sequence length="153" mass="16573">MPEIRNMDSSHQKQQGIAAIEMLLVLPVMLILFVGIFEISRIFIQYTTLNKAVQSGARYALVDIYGAQSQGAISPVSQIQNVVVYGQKTTGSESQRVLKGIAVSDVSVDTSSSNHVTVSVQYAYTPVFSKIPFTTKSLALNLTASASMRRSGL</sequence>
<dbReference type="AlphaFoldDB" id="A0A511QQH1"/>
<keyword evidence="1" id="KW-0812">Transmembrane</keyword>
<dbReference type="EMBL" id="BJXK01000006">
    <property type="protein sequence ID" value="GEM79604.1"/>
    <property type="molecule type" value="Genomic_DNA"/>
</dbReference>
<comment type="caution">
    <text evidence="3">The sequence shown here is derived from an EMBL/GenBank/DDBJ whole genome shotgun (WGS) entry which is preliminary data.</text>
</comment>
<accession>A0A511QQH1</accession>
<proteinExistence type="predicted"/>
<keyword evidence="4" id="KW-1185">Reference proteome</keyword>
<reference evidence="3 4" key="1">
    <citation type="submission" date="2019-07" db="EMBL/GenBank/DDBJ databases">
        <title>Whole genome shotgun sequence of Vibrio superstes NBRC 103154.</title>
        <authorList>
            <person name="Hosoyama A."/>
            <person name="Uohara A."/>
            <person name="Ohji S."/>
            <person name="Ichikawa N."/>
        </authorList>
    </citation>
    <scope>NUCLEOTIDE SEQUENCE [LARGE SCALE GENOMIC DNA]</scope>
    <source>
        <strain evidence="3 4">NBRC 103154</strain>
    </source>
</reference>
<dbReference type="RefSeq" id="WP_244950649.1">
    <property type="nucleotide sequence ID" value="NZ_BJXK01000006.1"/>
</dbReference>
<protein>
    <recommendedName>
        <fullName evidence="2">TadE-like domain-containing protein</fullName>
    </recommendedName>
</protein>
<feature type="transmembrane region" description="Helical" evidence="1">
    <location>
        <begin position="16"/>
        <end position="37"/>
    </location>
</feature>
<feature type="domain" description="TadE-like" evidence="2">
    <location>
        <begin position="16"/>
        <end position="58"/>
    </location>
</feature>
<keyword evidence="1" id="KW-0472">Membrane</keyword>
<dbReference type="Proteomes" id="UP000321113">
    <property type="component" value="Unassembled WGS sequence"/>
</dbReference>